<accession>A4BMJ0</accession>
<reference evidence="2 3" key="1">
    <citation type="submission" date="2006-02" db="EMBL/GenBank/DDBJ databases">
        <authorList>
            <person name="Waterbury J."/>
            <person name="Ferriera S."/>
            <person name="Johnson J."/>
            <person name="Kravitz S."/>
            <person name="Halpern A."/>
            <person name="Remington K."/>
            <person name="Beeson K."/>
            <person name="Tran B."/>
            <person name="Rogers Y.-H."/>
            <person name="Friedman R."/>
            <person name="Venter J.C."/>
        </authorList>
    </citation>
    <scope>NUCLEOTIDE SEQUENCE [LARGE SCALE GENOMIC DNA]</scope>
    <source>
        <strain evidence="2 3">Nb-231</strain>
    </source>
</reference>
<comment type="caution">
    <text evidence="2">The sequence shown here is derived from an EMBL/GenBank/DDBJ whole genome shotgun (WGS) entry which is preliminary data.</text>
</comment>
<gene>
    <name evidence="2" type="ORF">NB231_16948</name>
</gene>
<keyword evidence="3" id="KW-1185">Reference proteome</keyword>
<dbReference type="Proteomes" id="UP000003374">
    <property type="component" value="Unassembled WGS sequence"/>
</dbReference>
<sequence length="88" mass="9336">MAGRAFAHLDGGETHRRVRRCRFAQISGATSGKLFREGSGEMQGEARHDQADAAQDGLVVGSIDLGARGGGASAPRQSDFDQDQQGRH</sequence>
<protein>
    <submittedName>
        <fullName evidence="2">Uncharacterized protein</fullName>
    </submittedName>
</protein>
<dbReference type="HOGENOM" id="CLU_2465892_0_0_6"/>
<feature type="region of interest" description="Disordered" evidence="1">
    <location>
        <begin position="63"/>
        <end position="88"/>
    </location>
</feature>
<name>A4BMJ0_9GAMM</name>
<proteinExistence type="predicted"/>
<evidence type="ECO:0000313" key="2">
    <source>
        <dbReference type="EMBL" id="EAR23528.1"/>
    </source>
</evidence>
<dbReference type="AlphaFoldDB" id="A4BMJ0"/>
<organism evidence="2 3">
    <name type="scientific">Nitrococcus mobilis Nb-231</name>
    <dbReference type="NCBI Taxonomy" id="314278"/>
    <lineage>
        <taxon>Bacteria</taxon>
        <taxon>Pseudomonadati</taxon>
        <taxon>Pseudomonadota</taxon>
        <taxon>Gammaproteobacteria</taxon>
        <taxon>Chromatiales</taxon>
        <taxon>Ectothiorhodospiraceae</taxon>
        <taxon>Nitrococcus</taxon>
    </lineage>
</organism>
<evidence type="ECO:0000256" key="1">
    <source>
        <dbReference type="SAM" id="MobiDB-lite"/>
    </source>
</evidence>
<dbReference type="EMBL" id="AAOF01000001">
    <property type="protein sequence ID" value="EAR23528.1"/>
    <property type="molecule type" value="Genomic_DNA"/>
</dbReference>
<evidence type="ECO:0000313" key="3">
    <source>
        <dbReference type="Proteomes" id="UP000003374"/>
    </source>
</evidence>